<evidence type="ECO:0000256" key="5">
    <source>
        <dbReference type="ARBA" id="ARBA00023163"/>
    </source>
</evidence>
<dbReference type="SMART" id="SM00347">
    <property type="entry name" value="HTH_MARR"/>
    <property type="match status" value="1"/>
</dbReference>
<sequence>MPAKTPTTTLPLTTATEPLSADRLQALHLDQQLCFAMYSTSLLMTKIYKPMLDQLGLTYPQYLVMLILWEKDGLALKDIGEQLHIDSGALTPVIKRMEAQGLLTRRRQPDNERTLEICLTPAGLALRPAASEINRNLGMKCGMAEPDIIALRQQLIALRSSLQRAL</sequence>
<comment type="subcellular location">
    <subcellularLocation>
        <location evidence="1">Cytoplasm</location>
    </subcellularLocation>
</comment>
<dbReference type="InterPro" id="IPR000835">
    <property type="entry name" value="HTH_MarR-typ"/>
</dbReference>
<dbReference type="OrthoDB" id="9806864at2"/>
<protein>
    <submittedName>
        <fullName evidence="7">MarR family transcriptional regulator</fullName>
    </submittedName>
</protein>
<dbReference type="FunFam" id="1.10.10.10:FF:000163">
    <property type="entry name" value="MarR family transcriptional regulator"/>
    <property type="match status" value="1"/>
</dbReference>
<dbReference type="InterPro" id="IPR036388">
    <property type="entry name" value="WH-like_DNA-bd_sf"/>
</dbReference>
<dbReference type="AlphaFoldDB" id="A0A437R061"/>
<keyword evidence="3" id="KW-0805">Transcription regulation</keyword>
<dbReference type="Gene3D" id="1.10.10.10">
    <property type="entry name" value="Winged helix-like DNA-binding domain superfamily/Winged helix DNA-binding domain"/>
    <property type="match status" value="1"/>
</dbReference>
<evidence type="ECO:0000313" key="8">
    <source>
        <dbReference type="Proteomes" id="UP000283077"/>
    </source>
</evidence>
<organism evidence="7 8">
    <name type="scientific">Rheinheimera riviphila</name>
    <dbReference type="NCBI Taxonomy" id="1834037"/>
    <lineage>
        <taxon>Bacteria</taxon>
        <taxon>Pseudomonadati</taxon>
        <taxon>Pseudomonadota</taxon>
        <taxon>Gammaproteobacteria</taxon>
        <taxon>Chromatiales</taxon>
        <taxon>Chromatiaceae</taxon>
        <taxon>Rheinheimera</taxon>
    </lineage>
</organism>
<dbReference type="Proteomes" id="UP000283077">
    <property type="component" value="Unassembled WGS sequence"/>
</dbReference>
<dbReference type="PANTHER" id="PTHR33164">
    <property type="entry name" value="TRANSCRIPTIONAL REGULATOR, MARR FAMILY"/>
    <property type="match status" value="1"/>
</dbReference>
<evidence type="ECO:0000256" key="1">
    <source>
        <dbReference type="ARBA" id="ARBA00004496"/>
    </source>
</evidence>
<dbReference type="RefSeq" id="WP_127698440.1">
    <property type="nucleotide sequence ID" value="NZ_SACS01000006.1"/>
</dbReference>
<accession>A0A437R061</accession>
<dbReference type="EMBL" id="SACS01000006">
    <property type="protein sequence ID" value="RVU40111.1"/>
    <property type="molecule type" value="Genomic_DNA"/>
</dbReference>
<evidence type="ECO:0000313" key="7">
    <source>
        <dbReference type="EMBL" id="RVU40111.1"/>
    </source>
</evidence>
<keyword evidence="8" id="KW-1185">Reference proteome</keyword>
<dbReference type="InterPro" id="IPR036390">
    <property type="entry name" value="WH_DNA-bd_sf"/>
</dbReference>
<evidence type="ECO:0000256" key="3">
    <source>
        <dbReference type="ARBA" id="ARBA00023015"/>
    </source>
</evidence>
<feature type="domain" description="HTH marR-type" evidence="6">
    <location>
        <begin position="30"/>
        <end position="160"/>
    </location>
</feature>
<keyword evidence="5" id="KW-0804">Transcription</keyword>
<dbReference type="GO" id="GO:0005737">
    <property type="term" value="C:cytoplasm"/>
    <property type="evidence" value="ECO:0007669"/>
    <property type="project" value="UniProtKB-SubCell"/>
</dbReference>
<dbReference type="GO" id="GO:0006950">
    <property type="term" value="P:response to stress"/>
    <property type="evidence" value="ECO:0007669"/>
    <property type="project" value="TreeGrafter"/>
</dbReference>
<reference evidence="7 8" key="1">
    <citation type="submission" date="2019-01" db="EMBL/GenBank/DDBJ databases">
        <authorList>
            <person name="Chen W.-M."/>
        </authorList>
    </citation>
    <scope>NUCLEOTIDE SEQUENCE [LARGE SCALE GENOMIC DNA]</scope>
    <source>
        <strain evidence="7 8">KYPC3</strain>
    </source>
</reference>
<keyword evidence="2" id="KW-0963">Cytoplasm</keyword>
<dbReference type="PROSITE" id="PS50995">
    <property type="entry name" value="HTH_MARR_2"/>
    <property type="match status" value="1"/>
</dbReference>
<proteinExistence type="predicted"/>
<name>A0A437R061_9GAMM</name>
<dbReference type="GO" id="GO:0003677">
    <property type="term" value="F:DNA binding"/>
    <property type="evidence" value="ECO:0007669"/>
    <property type="project" value="UniProtKB-KW"/>
</dbReference>
<gene>
    <name evidence="7" type="ORF">EOE67_07615</name>
</gene>
<evidence type="ECO:0000256" key="2">
    <source>
        <dbReference type="ARBA" id="ARBA00022490"/>
    </source>
</evidence>
<dbReference type="SUPFAM" id="SSF46785">
    <property type="entry name" value="Winged helix' DNA-binding domain"/>
    <property type="match status" value="1"/>
</dbReference>
<evidence type="ECO:0000259" key="6">
    <source>
        <dbReference type="PROSITE" id="PS50995"/>
    </source>
</evidence>
<dbReference type="PANTHER" id="PTHR33164:SF5">
    <property type="entry name" value="ORGANIC HYDROPEROXIDE RESISTANCE TRANSCRIPTIONAL REGULATOR"/>
    <property type="match status" value="1"/>
</dbReference>
<comment type="caution">
    <text evidence="7">The sequence shown here is derived from an EMBL/GenBank/DDBJ whole genome shotgun (WGS) entry which is preliminary data.</text>
</comment>
<dbReference type="GO" id="GO:0003700">
    <property type="term" value="F:DNA-binding transcription factor activity"/>
    <property type="evidence" value="ECO:0007669"/>
    <property type="project" value="InterPro"/>
</dbReference>
<evidence type="ECO:0000256" key="4">
    <source>
        <dbReference type="ARBA" id="ARBA00023125"/>
    </source>
</evidence>
<keyword evidence="4" id="KW-0238">DNA-binding</keyword>
<dbReference type="Pfam" id="PF01047">
    <property type="entry name" value="MarR"/>
    <property type="match status" value="1"/>
</dbReference>
<dbReference type="InterPro" id="IPR039422">
    <property type="entry name" value="MarR/SlyA-like"/>
</dbReference>